<proteinExistence type="predicted"/>
<evidence type="ECO:0008006" key="4">
    <source>
        <dbReference type="Google" id="ProtNLM"/>
    </source>
</evidence>
<sequence>MNSALCSLKNFILFSFLFGLCGCTGGSGEPVPELADVNGVVTIDGAPLMNAKVIFEPQEATDNARRRASSATTQQDGSYTLEYNEDVSGASLGAHKVMILKLTDNPEDAGKQLVPPKYNDQSELTAEVKAGGNSINFDLTTK</sequence>
<organism evidence="2 3">
    <name type="scientific">Gimesia panareensis</name>
    <dbReference type="NCBI Taxonomy" id="2527978"/>
    <lineage>
        <taxon>Bacteria</taxon>
        <taxon>Pseudomonadati</taxon>
        <taxon>Planctomycetota</taxon>
        <taxon>Planctomycetia</taxon>
        <taxon>Planctomycetales</taxon>
        <taxon>Planctomycetaceae</taxon>
        <taxon>Gimesia</taxon>
    </lineage>
</organism>
<name>A0A517Q6C0_9PLAN</name>
<reference evidence="2 3" key="1">
    <citation type="submission" date="2019-03" db="EMBL/GenBank/DDBJ databases">
        <title>Deep-cultivation of Planctomycetes and their phenomic and genomic characterization uncovers novel biology.</title>
        <authorList>
            <person name="Wiegand S."/>
            <person name="Jogler M."/>
            <person name="Boedeker C."/>
            <person name="Pinto D."/>
            <person name="Vollmers J."/>
            <person name="Rivas-Marin E."/>
            <person name="Kohn T."/>
            <person name="Peeters S.H."/>
            <person name="Heuer A."/>
            <person name="Rast P."/>
            <person name="Oberbeckmann S."/>
            <person name="Bunk B."/>
            <person name="Jeske O."/>
            <person name="Meyerdierks A."/>
            <person name="Storesund J.E."/>
            <person name="Kallscheuer N."/>
            <person name="Luecker S."/>
            <person name="Lage O.M."/>
            <person name="Pohl T."/>
            <person name="Merkel B.J."/>
            <person name="Hornburger P."/>
            <person name="Mueller R.-W."/>
            <person name="Bruemmer F."/>
            <person name="Labrenz M."/>
            <person name="Spormann A.M."/>
            <person name="Op den Camp H."/>
            <person name="Overmann J."/>
            <person name="Amann R."/>
            <person name="Jetten M.S.M."/>
            <person name="Mascher T."/>
            <person name="Medema M.H."/>
            <person name="Devos D.P."/>
            <person name="Kaster A.-K."/>
            <person name="Ovreas L."/>
            <person name="Rohde M."/>
            <person name="Galperin M.Y."/>
            <person name="Jogler C."/>
        </authorList>
    </citation>
    <scope>NUCLEOTIDE SEQUENCE [LARGE SCALE GENOMIC DNA]</scope>
    <source>
        <strain evidence="2 3">Enr10</strain>
    </source>
</reference>
<evidence type="ECO:0000313" key="2">
    <source>
        <dbReference type="EMBL" id="QDT27172.1"/>
    </source>
</evidence>
<protein>
    <recommendedName>
        <fullName evidence="4">Carboxypeptidase regulatory-like domain-containing protein</fullName>
    </recommendedName>
</protein>
<accession>A0A517Q6C0</accession>
<feature type="compositionally biased region" description="Polar residues" evidence="1">
    <location>
        <begin position="69"/>
        <end position="78"/>
    </location>
</feature>
<dbReference type="Proteomes" id="UP000315647">
    <property type="component" value="Chromosome"/>
</dbReference>
<gene>
    <name evidence="2" type="ORF">Enr10x_24870</name>
</gene>
<feature type="region of interest" description="Disordered" evidence="1">
    <location>
        <begin position="60"/>
        <end position="79"/>
    </location>
</feature>
<dbReference type="RefSeq" id="WP_145449302.1">
    <property type="nucleotide sequence ID" value="NZ_CP037421.1"/>
</dbReference>
<evidence type="ECO:0000313" key="3">
    <source>
        <dbReference type="Proteomes" id="UP000315647"/>
    </source>
</evidence>
<evidence type="ECO:0000256" key="1">
    <source>
        <dbReference type="SAM" id="MobiDB-lite"/>
    </source>
</evidence>
<dbReference type="EMBL" id="CP037421">
    <property type="protein sequence ID" value="QDT27172.1"/>
    <property type="molecule type" value="Genomic_DNA"/>
</dbReference>
<dbReference type="AlphaFoldDB" id="A0A517Q6C0"/>
<keyword evidence="3" id="KW-1185">Reference proteome</keyword>